<dbReference type="SMART" id="SM00826">
    <property type="entry name" value="PKS_DH"/>
    <property type="match status" value="1"/>
</dbReference>
<dbReference type="GO" id="GO:0006633">
    <property type="term" value="P:fatty acid biosynthetic process"/>
    <property type="evidence" value="ECO:0007669"/>
    <property type="project" value="InterPro"/>
</dbReference>
<evidence type="ECO:0000256" key="3">
    <source>
        <dbReference type="ARBA" id="ARBA00022679"/>
    </source>
</evidence>
<protein>
    <submittedName>
        <fullName evidence="9">Polyketide synthase family protein</fullName>
    </submittedName>
</protein>
<dbReference type="EMBL" id="CP003364">
    <property type="protein sequence ID" value="AGA27884.1"/>
    <property type="molecule type" value="Genomic_DNA"/>
</dbReference>
<dbReference type="PROSITE" id="PS52019">
    <property type="entry name" value="PKS_MFAS_DH"/>
    <property type="match status" value="1"/>
</dbReference>
<feature type="region of interest" description="Disordered" evidence="5">
    <location>
        <begin position="940"/>
        <end position="1054"/>
    </location>
</feature>
<dbReference type="InterPro" id="IPR042104">
    <property type="entry name" value="PKS_dehydratase_sf"/>
</dbReference>
<feature type="region of interest" description="C-terminal hotdog fold" evidence="4">
    <location>
        <begin position="2146"/>
        <end position="2294"/>
    </location>
</feature>
<dbReference type="InterPro" id="IPR014043">
    <property type="entry name" value="Acyl_transferase_dom"/>
</dbReference>
<sequence>MNSSVDPTQPVPVAIIGMGCLFPKAEDLSRYWANIRDRLDAITEVPPTHWRPEDYWDGDPKAPDMTYARRGGYLDPVDFPALEFGIAPNNLEATDTTQLLGLLVAREALKDAGYGPGRTFDRNRVSVILGVTGTLELVIPLGARLGHPIWRRALKAAGVADDTAETVVQGIADSYVAWQENSFPGLLGNVAAGRIANRLDLGGTNCVVDAACASSIGALHLAVLELASRRSDIVLTGGLDTFNDIFMYMCFSKTPALSPTGDARPFDAAGDGTILGEGLGILALKRLDDARRDGDKIYAVIRSVGTSSDGKVGAVYAPSSAGQVKALNQAYELGEVSPASIELLEAHGTGTKVGDAVEMAALNEVYRKADAEKTWCALGSVKSQIGHTKAAAGAAGLIKAALALHHKVLPPTAKVTAPIAGAAPGTSPFYINTEARPWMPRPEHPRRAAVSAFGFGGSNFHCVLEEAEAEKQQIDWDGDVQILAVSAPSQDSLLDALKAWPRDLAWSALRVEAARSRARFQSDAPCRLLLVVERDKTDLGSVLEQARSLVERGPQSTRRSENGNGTAHARPPEGIFYATGPVAGGLAMLFPGQGAQHAGMLRGLACRFPQVHDALAEANGLPLDDGRRLVDLVFPHPAFSDAQAEEQEIALRATEVAQPALGAMSLGVLRLLEHFGIQPDAVAGHSYGELTALCAAGRFDAKALDALSRRRGRLMADYGGAGEAGAMLAVAAPLDRIEAVVRDAGLDVVIANKNAPRQAVLSGPADEIARAARLFADLKITARPLAVSAAFHSRFVAEAREPFLETLRAVPFTAPRIPVYANTTASPYPDAPDAARDLLAGQLAQPVEFVAEVEAMHRAGLRTFLEVGPDGKLTGLVRSILEGREHTALAVDASRGKRGHVYDLALALAQVAALGHPVALSRWDDGVDISPQAARKPSLTVKVCGANASPTPPTPLATKPKPRPASTRPATPSVPAASGSSPAPTPPARIVQSTPAPVPAPSTNGGATAHHGRNGTHLDHPMNPTNGTHSPAPTSAPQQQTQVQPTPSLRSNDPAMLGQALRNAQDNLVALQKLGEQTSSLHRQFLDGQDKAQRTFQTLLEQQQRLTYASLGLVDLTPTPPAYQPRTELPRSRDTQVSEPATPRFHAQPEPQPVPQARPVIAPPRPAPPVQAAPTPAPAPTRTPVAAPAPTPVAVAVPAQVDRIQEVLLAVVSEKTGYPAEMLEPDMLLDADLGIDSIKRVEILAALQEQLPEAPVVKPEHLGTLRTLGQIVDFLGQGEATVATPRGVEEAVATSPSSDMVRGVLLAVVSEKTGYPAEMLEPDMLLDADLGIDSIKRVEILAALQEQLPEAPVVKPEHLGTLRTLGQIIDFLAVPVAVAPSVAGSQVADTAPAAAQVQEVLLAVVSEKTGYPAEMLEPDMLLDADLGIDSIKRVEILAALQEQLPEAPVVKPEHLGTLRTLGQIVDFLSPPATATATAVAIATPVAKKASRPAEAPAKIEPTARPAIQRLVVTSVPLDSREENVAIRAGGEFWIAGEDRGLASALAARLMGMGYHPRLVDRAEIETATPPTKLDGLLLLGATEDEDGSSIKEAFRLLRTCAGSLRQAGQNSGAVLATVTRLDGSFGLNGLPSASGSAVPTAGGLAGLAKTAGHEWPEVTCKAIDLDPRVESPDEAATLLLAEIFQRGPVEVGLGPDGTRITLQLVSRDLAGTASSESSAELNPSDVVIITGGARGITAEAAVALAEALQPTIVLLGRSPEPVSEPDWLVPLADEAEIKRALVARANGHATPQIIGSQFRDLSANREILANLARIEAAGSRVVYRSADVRDADALRARLDEIRNEFGPIRALIHGAGVLADRRIEDQSDEQFATVFDTKVAGLHALLEATAGDDLRVLALFSSSTARFGRTGQVAYAAANEILNKWAQREARDRPSCRVVAVNWGPWDGGMVTPSLRPLFESEGIPLIPPRDGARYLVEEIRSTTDRPVEVVVLGPGERKAEGPPHNGNGNGQQAAVTPGHAPIFERTLDLTTTPILGAHVIDGRPVLPMALTLEWLAQGALQRNPGLVFAGIDDLRLFKGIVLRDDRPETIRVFAGKGVRDGSSYKVAVEVRGTLSDGREITHAKGEVILADRHTQAQPSIEERNLPPLAAGVAELYRDVLFHGPDLQGLERIEGCDESGIVASATTAPLPQAWLDRPLRQAWVTDPLALDCAFQMLIVWSVERFGVGSLPTFVGNYRQFRRAFPTDGVRILTRITEAGTHRARADIEFLDGDGQVVAYMGNYECVIDSSLNQAFRRNQMTPIG</sequence>
<dbReference type="Gene3D" id="1.10.1200.10">
    <property type="entry name" value="ACP-like"/>
    <property type="match status" value="3"/>
</dbReference>
<dbReference type="eggNOG" id="COG1028">
    <property type="taxonomic scope" value="Bacteria"/>
</dbReference>
<dbReference type="eggNOG" id="COG3266">
    <property type="taxonomic scope" value="Bacteria"/>
</dbReference>
<evidence type="ECO:0000256" key="5">
    <source>
        <dbReference type="SAM" id="MobiDB-lite"/>
    </source>
</evidence>
<dbReference type="SUPFAM" id="SSF53901">
    <property type="entry name" value="Thiolase-like"/>
    <property type="match status" value="1"/>
</dbReference>
<feature type="compositionally biased region" description="Pro residues" evidence="5">
    <location>
        <begin position="1150"/>
        <end position="1184"/>
    </location>
</feature>
<dbReference type="SUPFAM" id="SSF52151">
    <property type="entry name" value="FabD/lysophospholipase-like"/>
    <property type="match status" value="1"/>
</dbReference>
<dbReference type="SUPFAM" id="SSF51735">
    <property type="entry name" value="NAD(P)-binding Rossmann-fold domains"/>
    <property type="match status" value="2"/>
</dbReference>
<dbReference type="HOGENOM" id="CLU_000022_30_2_0"/>
<dbReference type="InterPro" id="IPR036291">
    <property type="entry name" value="NAD(P)-bd_dom_sf"/>
</dbReference>
<feature type="domain" description="Carrier" evidence="6">
    <location>
        <begin position="1199"/>
        <end position="1279"/>
    </location>
</feature>
<evidence type="ECO:0000313" key="10">
    <source>
        <dbReference type="Proteomes" id="UP000010798"/>
    </source>
</evidence>
<keyword evidence="3" id="KW-0808">Transferase</keyword>
<evidence type="ECO:0000259" key="8">
    <source>
        <dbReference type="PROSITE" id="PS52019"/>
    </source>
</evidence>
<dbReference type="InterPro" id="IPR014030">
    <property type="entry name" value="Ketoacyl_synth_N"/>
</dbReference>
<dbReference type="PANTHER" id="PTHR43074:SF1">
    <property type="entry name" value="BETA-KETOACYL SYNTHASE FAMILY PROTEIN-RELATED"/>
    <property type="match status" value="1"/>
</dbReference>
<dbReference type="Proteomes" id="UP000010798">
    <property type="component" value="Chromosome"/>
</dbReference>
<reference evidence="9 10" key="1">
    <citation type="submission" date="2012-02" db="EMBL/GenBank/DDBJ databases">
        <title>Complete sequence of chromosome of Singulisphaera acidiphila DSM 18658.</title>
        <authorList>
            <consortium name="US DOE Joint Genome Institute (JGI-PGF)"/>
            <person name="Lucas S."/>
            <person name="Copeland A."/>
            <person name="Lapidus A."/>
            <person name="Glavina del Rio T."/>
            <person name="Dalin E."/>
            <person name="Tice H."/>
            <person name="Bruce D."/>
            <person name="Goodwin L."/>
            <person name="Pitluck S."/>
            <person name="Peters L."/>
            <person name="Ovchinnikova G."/>
            <person name="Chertkov O."/>
            <person name="Kyrpides N."/>
            <person name="Mavromatis K."/>
            <person name="Ivanova N."/>
            <person name="Brettin T."/>
            <person name="Detter J.C."/>
            <person name="Han C."/>
            <person name="Larimer F."/>
            <person name="Land M."/>
            <person name="Hauser L."/>
            <person name="Markowitz V."/>
            <person name="Cheng J.-F."/>
            <person name="Hugenholtz P."/>
            <person name="Woyke T."/>
            <person name="Wu D."/>
            <person name="Tindall B."/>
            <person name="Pomrenke H."/>
            <person name="Brambilla E."/>
            <person name="Klenk H.-P."/>
            <person name="Eisen J.A."/>
        </authorList>
    </citation>
    <scope>NUCLEOTIDE SEQUENCE [LARGE SCALE GENOMIC DNA]</scope>
    <source>
        <strain evidence="10">ATCC BAA-1392 / DSM 18658 / VKM B-2454 / MOB10</strain>
    </source>
</reference>
<dbReference type="Pfam" id="PF00550">
    <property type="entry name" value="PP-binding"/>
    <property type="match status" value="3"/>
</dbReference>
<dbReference type="PANTHER" id="PTHR43074">
    <property type="entry name" value="OMEGA-3 POLYUNSATURATED FATTY ACID SYNTHASE PFAB-RELATED"/>
    <property type="match status" value="1"/>
</dbReference>
<dbReference type="SMART" id="SM00827">
    <property type="entry name" value="PKS_AT"/>
    <property type="match status" value="1"/>
</dbReference>
<feature type="region of interest" description="Disordered" evidence="5">
    <location>
        <begin position="548"/>
        <end position="573"/>
    </location>
</feature>
<dbReference type="PROSITE" id="PS00606">
    <property type="entry name" value="KS3_1"/>
    <property type="match status" value="1"/>
</dbReference>
<dbReference type="RefSeq" id="WP_015247025.1">
    <property type="nucleotide sequence ID" value="NC_019892.1"/>
</dbReference>
<dbReference type="eggNOG" id="COG3321">
    <property type="taxonomic scope" value="Bacteria"/>
</dbReference>
<dbReference type="InterPro" id="IPR016035">
    <property type="entry name" value="Acyl_Trfase/lysoPLipase"/>
</dbReference>
<dbReference type="SMART" id="SM00822">
    <property type="entry name" value="PKS_KR"/>
    <property type="match status" value="1"/>
</dbReference>
<dbReference type="InterPro" id="IPR049551">
    <property type="entry name" value="PKS_DH_C"/>
</dbReference>
<dbReference type="KEGG" id="saci:Sinac_3636"/>
<organism evidence="9 10">
    <name type="scientific">Singulisphaera acidiphila (strain ATCC BAA-1392 / DSM 18658 / VKM B-2454 / MOB10)</name>
    <dbReference type="NCBI Taxonomy" id="886293"/>
    <lineage>
        <taxon>Bacteria</taxon>
        <taxon>Pseudomonadati</taxon>
        <taxon>Planctomycetota</taxon>
        <taxon>Planctomycetia</taxon>
        <taxon>Isosphaerales</taxon>
        <taxon>Isosphaeraceae</taxon>
        <taxon>Singulisphaera</taxon>
    </lineage>
</organism>
<dbReference type="Pfam" id="PF00109">
    <property type="entry name" value="ketoacyl-synt"/>
    <property type="match status" value="1"/>
</dbReference>
<dbReference type="CDD" id="cd08953">
    <property type="entry name" value="KR_2_SDR_x"/>
    <property type="match status" value="1"/>
</dbReference>
<evidence type="ECO:0000259" key="7">
    <source>
        <dbReference type="PROSITE" id="PS52004"/>
    </source>
</evidence>
<dbReference type="SUPFAM" id="SSF47336">
    <property type="entry name" value="ACP-like"/>
    <property type="match status" value="3"/>
</dbReference>
<dbReference type="Gene3D" id="3.40.50.720">
    <property type="entry name" value="NAD(P)-binding Rossmann-like Domain"/>
    <property type="match status" value="1"/>
</dbReference>
<dbReference type="InterPro" id="IPR036736">
    <property type="entry name" value="ACP-like_sf"/>
</dbReference>
<feature type="domain" description="Carrier" evidence="6">
    <location>
        <begin position="1392"/>
        <end position="1472"/>
    </location>
</feature>
<feature type="compositionally biased region" description="Low complexity" evidence="5">
    <location>
        <begin position="969"/>
        <end position="982"/>
    </location>
</feature>
<dbReference type="Gene3D" id="3.40.366.10">
    <property type="entry name" value="Malonyl-Coenzyme A Acyl Carrier Protein, domain 2"/>
    <property type="match status" value="1"/>
</dbReference>
<dbReference type="InterPro" id="IPR032821">
    <property type="entry name" value="PKS_assoc"/>
</dbReference>
<accession>L0DEV0</accession>
<proteinExistence type="predicted"/>
<dbReference type="InterPro" id="IPR052568">
    <property type="entry name" value="PKS-FAS_Synthase"/>
</dbReference>
<dbReference type="PROSITE" id="PS50075">
    <property type="entry name" value="CARRIER"/>
    <property type="match status" value="3"/>
</dbReference>
<dbReference type="Pfam" id="PF08659">
    <property type="entry name" value="KR"/>
    <property type="match status" value="1"/>
</dbReference>
<feature type="domain" description="PKS/mFAS DH" evidence="8">
    <location>
        <begin position="2005"/>
        <end position="2294"/>
    </location>
</feature>
<feature type="region of interest" description="N-terminal hotdog fold" evidence="4">
    <location>
        <begin position="2005"/>
        <end position="2135"/>
    </location>
</feature>
<feature type="region of interest" description="Disordered" evidence="5">
    <location>
        <begin position="1996"/>
        <end position="2015"/>
    </location>
</feature>
<dbReference type="SUPFAM" id="SSF55048">
    <property type="entry name" value="Probable ACP-binding domain of malonyl-CoA ACP transacylase"/>
    <property type="match status" value="1"/>
</dbReference>
<dbReference type="CDD" id="cd00833">
    <property type="entry name" value="PKS"/>
    <property type="match status" value="1"/>
</dbReference>
<dbReference type="GO" id="GO:0004315">
    <property type="term" value="F:3-oxoacyl-[acyl-carrier-protein] synthase activity"/>
    <property type="evidence" value="ECO:0007669"/>
    <property type="project" value="InterPro"/>
</dbReference>
<gene>
    <name evidence="9" type="ordered locus">Sinac_3636</name>
</gene>
<feature type="region of interest" description="Disordered" evidence="5">
    <location>
        <begin position="1117"/>
        <end position="1184"/>
    </location>
</feature>
<feature type="compositionally biased region" description="Polar residues" evidence="5">
    <location>
        <begin position="991"/>
        <end position="1006"/>
    </location>
</feature>
<feature type="active site" description="Proton acceptor; for dehydratase activity" evidence="4">
    <location>
        <position position="2039"/>
    </location>
</feature>
<feature type="compositionally biased region" description="Low complexity" evidence="5">
    <location>
        <begin position="1030"/>
        <end position="1048"/>
    </location>
</feature>
<dbReference type="Pfam" id="PF00698">
    <property type="entry name" value="Acyl_transf_1"/>
    <property type="match status" value="1"/>
</dbReference>
<dbReference type="eggNOG" id="COG0764">
    <property type="taxonomic scope" value="Bacteria"/>
</dbReference>
<name>L0DEV0_SINAD</name>
<dbReference type="InterPro" id="IPR016039">
    <property type="entry name" value="Thiolase-like"/>
</dbReference>
<dbReference type="InterPro" id="IPR013968">
    <property type="entry name" value="PKS_KR"/>
</dbReference>
<dbReference type="Pfam" id="PF02801">
    <property type="entry name" value="Ketoacyl-synt_C"/>
    <property type="match status" value="1"/>
</dbReference>
<feature type="domain" description="Carrier" evidence="6">
    <location>
        <begin position="1296"/>
        <end position="1376"/>
    </location>
</feature>
<evidence type="ECO:0000313" key="9">
    <source>
        <dbReference type="EMBL" id="AGA27884.1"/>
    </source>
</evidence>
<keyword evidence="10" id="KW-1185">Reference proteome</keyword>
<feature type="compositionally biased region" description="Polar residues" evidence="5">
    <location>
        <begin position="554"/>
        <end position="565"/>
    </location>
</feature>
<evidence type="ECO:0000256" key="2">
    <source>
        <dbReference type="ARBA" id="ARBA00022553"/>
    </source>
</evidence>
<dbReference type="STRING" id="886293.Sinac_3636"/>
<dbReference type="Gene3D" id="3.40.47.10">
    <property type="match status" value="1"/>
</dbReference>
<evidence type="ECO:0000256" key="4">
    <source>
        <dbReference type="PROSITE-ProRule" id="PRU01363"/>
    </source>
</evidence>
<keyword evidence="1" id="KW-0596">Phosphopantetheine</keyword>
<dbReference type="InterPro" id="IPR057326">
    <property type="entry name" value="KR_dom"/>
</dbReference>
<dbReference type="InterPro" id="IPR020841">
    <property type="entry name" value="PKS_Beta-ketoAc_synthase_dom"/>
</dbReference>
<dbReference type="Gene3D" id="3.10.129.110">
    <property type="entry name" value="Polyketide synthase dehydratase"/>
    <property type="match status" value="1"/>
</dbReference>
<dbReference type="eggNOG" id="COG0236">
    <property type="taxonomic scope" value="Bacteria"/>
</dbReference>
<feature type="active site" description="Proton donor; for dehydratase activity" evidence="4">
    <location>
        <position position="2211"/>
    </location>
</feature>
<evidence type="ECO:0000256" key="1">
    <source>
        <dbReference type="ARBA" id="ARBA00022450"/>
    </source>
</evidence>
<dbReference type="InterPro" id="IPR014031">
    <property type="entry name" value="Ketoacyl_synth_C"/>
</dbReference>
<evidence type="ECO:0000259" key="6">
    <source>
        <dbReference type="PROSITE" id="PS50075"/>
    </source>
</evidence>
<dbReference type="PROSITE" id="PS52004">
    <property type="entry name" value="KS3_2"/>
    <property type="match status" value="1"/>
</dbReference>
<dbReference type="InterPro" id="IPR018201">
    <property type="entry name" value="Ketoacyl_synth_AS"/>
</dbReference>
<dbReference type="Pfam" id="PF14765">
    <property type="entry name" value="PS-DH"/>
    <property type="match status" value="1"/>
</dbReference>
<dbReference type="InterPro" id="IPR049900">
    <property type="entry name" value="PKS_mFAS_DH"/>
</dbReference>
<dbReference type="InterPro" id="IPR020807">
    <property type="entry name" value="PKS_DH"/>
</dbReference>
<dbReference type="Pfam" id="PF16197">
    <property type="entry name" value="KAsynt_C_assoc"/>
    <property type="match status" value="1"/>
</dbReference>
<feature type="domain" description="Ketosynthase family 3 (KS3)" evidence="7">
    <location>
        <begin position="10"/>
        <end position="466"/>
    </location>
</feature>
<keyword evidence="2" id="KW-0597">Phosphoprotein</keyword>
<dbReference type="InterPro" id="IPR001227">
    <property type="entry name" value="Ac_transferase_dom_sf"/>
</dbReference>
<dbReference type="InterPro" id="IPR016036">
    <property type="entry name" value="Malonyl_transacylase_ACP-bd"/>
</dbReference>
<dbReference type="InterPro" id="IPR009081">
    <property type="entry name" value="PP-bd_ACP"/>
</dbReference>
<dbReference type="SMART" id="SM00825">
    <property type="entry name" value="PKS_KS"/>
    <property type="match status" value="1"/>
</dbReference>